<evidence type="ECO:0000313" key="4">
    <source>
        <dbReference type="Proteomes" id="UP000011087"/>
    </source>
</evidence>
<proteinExistence type="predicted"/>
<feature type="compositionally biased region" description="Polar residues" evidence="1">
    <location>
        <begin position="174"/>
        <end position="183"/>
    </location>
</feature>
<reference evidence="4" key="2">
    <citation type="submission" date="2012-11" db="EMBL/GenBank/DDBJ databases">
        <authorList>
            <person name="Kuo A."/>
            <person name="Curtis B.A."/>
            <person name="Tanifuji G."/>
            <person name="Burki F."/>
            <person name="Gruber A."/>
            <person name="Irimia M."/>
            <person name="Maruyama S."/>
            <person name="Arias M.C."/>
            <person name="Ball S.G."/>
            <person name="Gile G.H."/>
            <person name="Hirakawa Y."/>
            <person name="Hopkins J.F."/>
            <person name="Rensing S.A."/>
            <person name="Schmutz J."/>
            <person name="Symeonidi A."/>
            <person name="Elias M."/>
            <person name="Eveleigh R.J."/>
            <person name="Herman E.K."/>
            <person name="Klute M.J."/>
            <person name="Nakayama T."/>
            <person name="Obornik M."/>
            <person name="Reyes-Prieto A."/>
            <person name="Armbrust E.V."/>
            <person name="Aves S.J."/>
            <person name="Beiko R.G."/>
            <person name="Coutinho P."/>
            <person name="Dacks J.B."/>
            <person name="Durnford D.G."/>
            <person name="Fast N.M."/>
            <person name="Green B.R."/>
            <person name="Grisdale C."/>
            <person name="Hempe F."/>
            <person name="Henrissat B."/>
            <person name="Hoppner M.P."/>
            <person name="Ishida K.-I."/>
            <person name="Kim E."/>
            <person name="Koreny L."/>
            <person name="Kroth P.G."/>
            <person name="Liu Y."/>
            <person name="Malik S.-B."/>
            <person name="Maier U.G."/>
            <person name="McRose D."/>
            <person name="Mock T."/>
            <person name="Neilson J.A."/>
            <person name="Onodera N.T."/>
            <person name="Poole A.M."/>
            <person name="Pritham E.J."/>
            <person name="Richards T.A."/>
            <person name="Rocap G."/>
            <person name="Roy S.W."/>
            <person name="Sarai C."/>
            <person name="Schaack S."/>
            <person name="Shirato S."/>
            <person name="Slamovits C.H."/>
            <person name="Spencer D.F."/>
            <person name="Suzuki S."/>
            <person name="Worden A.Z."/>
            <person name="Zauner S."/>
            <person name="Barry K."/>
            <person name="Bell C."/>
            <person name="Bharti A.K."/>
            <person name="Crow J.A."/>
            <person name="Grimwood J."/>
            <person name="Kramer R."/>
            <person name="Lindquist E."/>
            <person name="Lucas S."/>
            <person name="Salamov A."/>
            <person name="McFadden G.I."/>
            <person name="Lane C.E."/>
            <person name="Keeling P.J."/>
            <person name="Gray M.W."/>
            <person name="Grigoriev I.V."/>
            <person name="Archibald J.M."/>
        </authorList>
    </citation>
    <scope>NUCLEOTIDE SEQUENCE</scope>
    <source>
        <strain evidence="4">CCMP2712</strain>
    </source>
</reference>
<feature type="compositionally biased region" description="Basic and acidic residues" evidence="1">
    <location>
        <begin position="319"/>
        <end position="330"/>
    </location>
</feature>
<reference evidence="2 4" key="1">
    <citation type="journal article" date="2012" name="Nature">
        <title>Algal genomes reveal evolutionary mosaicism and the fate of nucleomorphs.</title>
        <authorList>
            <consortium name="DOE Joint Genome Institute"/>
            <person name="Curtis B.A."/>
            <person name="Tanifuji G."/>
            <person name="Burki F."/>
            <person name="Gruber A."/>
            <person name="Irimia M."/>
            <person name="Maruyama S."/>
            <person name="Arias M.C."/>
            <person name="Ball S.G."/>
            <person name="Gile G.H."/>
            <person name="Hirakawa Y."/>
            <person name="Hopkins J.F."/>
            <person name="Kuo A."/>
            <person name="Rensing S.A."/>
            <person name="Schmutz J."/>
            <person name="Symeonidi A."/>
            <person name="Elias M."/>
            <person name="Eveleigh R.J."/>
            <person name="Herman E.K."/>
            <person name="Klute M.J."/>
            <person name="Nakayama T."/>
            <person name="Obornik M."/>
            <person name="Reyes-Prieto A."/>
            <person name="Armbrust E.V."/>
            <person name="Aves S.J."/>
            <person name="Beiko R.G."/>
            <person name="Coutinho P."/>
            <person name="Dacks J.B."/>
            <person name="Durnford D.G."/>
            <person name="Fast N.M."/>
            <person name="Green B.R."/>
            <person name="Grisdale C.J."/>
            <person name="Hempel F."/>
            <person name="Henrissat B."/>
            <person name="Hoppner M.P."/>
            <person name="Ishida K."/>
            <person name="Kim E."/>
            <person name="Koreny L."/>
            <person name="Kroth P.G."/>
            <person name="Liu Y."/>
            <person name="Malik S.B."/>
            <person name="Maier U.G."/>
            <person name="McRose D."/>
            <person name="Mock T."/>
            <person name="Neilson J.A."/>
            <person name="Onodera N.T."/>
            <person name="Poole A.M."/>
            <person name="Pritham E.J."/>
            <person name="Richards T.A."/>
            <person name="Rocap G."/>
            <person name="Roy S.W."/>
            <person name="Sarai C."/>
            <person name="Schaack S."/>
            <person name="Shirato S."/>
            <person name="Slamovits C.H."/>
            <person name="Spencer D.F."/>
            <person name="Suzuki S."/>
            <person name="Worden A.Z."/>
            <person name="Zauner S."/>
            <person name="Barry K."/>
            <person name="Bell C."/>
            <person name="Bharti A.K."/>
            <person name="Crow J.A."/>
            <person name="Grimwood J."/>
            <person name="Kramer R."/>
            <person name="Lindquist E."/>
            <person name="Lucas S."/>
            <person name="Salamov A."/>
            <person name="McFadden G.I."/>
            <person name="Lane C.E."/>
            <person name="Keeling P.J."/>
            <person name="Gray M.W."/>
            <person name="Grigoriev I.V."/>
            <person name="Archibald J.M."/>
        </authorList>
    </citation>
    <scope>NUCLEOTIDE SEQUENCE</scope>
    <source>
        <strain evidence="2 4">CCMP2712</strain>
    </source>
</reference>
<organism evidence="2">
    <name type="scientific">Guillardia theta (strain CCMP2712)</name>
    <name type="common">Cryptophyte</name>
    <dbReference type="NCBI Taxonomy" id="905079"/>
    <lineage>
        <taxon>Eukaryota</taxon>
        <taxon>Cryptophyceae</taxon>
        <taxon>Pyrenomonadales</taxon>
        <taxon>Geminigeraceae</taxon>
        <taxon>Guillardia</taxon>
    </lineage>
</organism>
<dbReference type="HOGENOM" id="CLU_589825_0_0_1"/>
<sequence>MCNWYIGMSFSASNDSLRSLQSKRQKERATMRWRSEAGAPSYLSASLTDVNNKSDRKSIQRCVQTNDGSTQTCEALLDNYISERFKDLNKAGDACNTQTDLTTKAETSGPPVPSQLKSILKCRPGALEETLDEVDAFLASLEKDVSSVSDDAFSGDVSLILDESCETCGASGDEASSSMSKPPTASKIDGSCSSHVRSKSRSPASIKKESSKTLLNSTVSSRGKTLSSNVCQRSKVWTLGMSPCVSEEWFQTQKKDKQETKTADRRQKSVKWNQEIVKVLEYSAGTDSPSNKSMRQSRQSFIRSLLQAPIKRCSKNVIEEADKGESDQESARPGSDVNNAGDKLKMPSKNMLNTTMKIPLTSMKLPLDDMAEATVMGLNEEAAAEDQGMSSEVYEGLQLTPSSCEGEQSFLCSSSDERSLLPQGNKNLSQTERPAKGPSEPQDLTGLCLWLTLRAAMQLSVQKR</sequence>
<accession>L1IYC7</accession>
<feature type="compositionally biased region" description="Basic and acidic residues" evidence="1">
    <location>
        <begin position="253"/>
        <end position="267"/>
    </location>
</feature>
<dbReference type="GeneID" id="17297926"/>
<protein>
    <submittedName>
        <fullName evidence="2 3">Uncharacterized protein</fullName>
    </submittedName>
</protein>
<dbReference type="RefSeq" id="XP_005828243.1">
    <property type="nucleotide sequence ID" value="XM_005828186.1"/>
</dbReference>
<keyword evidence="4" id="KW-1185">Reference proteome</keyword>
<feature type="region of interest" description="Disordered" evidence="1">
    <location>
        <begin position="171"/>
        <end position="218"/>
    </location>
</feature>
<feature type="region of interest" description="Disordered" evidence="1">
    <location>
        <begin position="415"/>
        <end position="442"/>
    </location>
</feature>
<evidence type="ECO:0000313" key="3">
    <source>
        <dbReference type="EnsemblProtists" id="EKX41263"/>
    </source>
</evidence>
<evidence type="ECO:0000313" key="2">
    <source>
        <dbReference type="EMBL" id="EKX41263.1"/>
    </source>
</evidence>
<dbReference type="PaxDb" id="55529-EKX41263"/>
<feature type="compositionally biased region" description="Low complexity" evidence="1">
    <location>
        <begin position="191"/>
        <end position="205"/>
    </location>
</feature>
<name>L1IYC7_GUITC</name>
<dbReference type="EMBL" id="JH993025">
    <property type="protein sequence ID" value="EKX41263.1"/>
    <property type="molecule type" value="Genomic_DNA"/>
</dbReference>
<reference evidence="3" key="3">
    <citation type="submission" date="2016-03" db="UniProtKB">
        <authorList>
            <consortium name="EnsemblProtists"/>
        </authorList>
    </citation>
    <scope>IDENTIFICATION</scope>
</reference>
<feature type="region of interest" description="Disordered" evidence="1">
    <location>
        <begin position="319"/>
        <end position="347"/>
    </location>
</feature>
<feature type="region of interest" description="Disordered" evidence="1">
    <location>
        <begin position="249"/>
        <end position="268"/>
    </location>
</feature>
<dbReference type="AlphaFoldDB" id="L1IYC7"/>
<dbReference type="KEGG" id="gtt:GUITHDRAFT_112728"/>
<evidence type="ECO:0000256" key="1">
    <source>
        <dbReference type="SAM" id="MobiDB-lite"/>
    </source>
</evidence>
<dbReference type="EnsemblProtists" id="EKX41263">
    <property type="protein sequence ID" value="EKX41263"/>
    <property type="gene ID" value="GUITHDRAFT_112728"/>
</dbReference>
<gene>
    <name evidence="2" type="ORF">GUITHDRAFT_112728</name>
</gene>
<feature type="compositionally biased region" description="Polar residues" evidence="1">
    <location>
        <begin position="422"/>
        <end position="432"/>
    </location>
</feature>
<dbReference type="Proteomes" id="UP000011087">
    <property type="component" value="Unassembled WGS sequence"/>
</dbReference>